<reference evidence="1" key="1">
    <citation type="submission" date="2015-04" db="EMBL/GenBank/DDBJ databases">
        <title>The genome sequence of the plant pathogenic Rhizarian Plasmodiophora brassicae reveals insights in its biotrophic life cycle and the origin of chitin synthesis.</title>
        <authorList>
            <person name="Schwelm A."/>
            <person name="Fogelqvist J."/>
            <person name="Knaust A."/>
            <person name="Julke S."/>
            <person name="Lilja T."/>
            <person name="Dhandapani V."/>
            <person name="Bonilla-Rosso G."/>
            <person name="Karlsson M."/>
            <person name="Shevchenko A."/>
            <person name="Choi S.R."/>
            <person name="Kim H.G."/>
            <person name="Park J.Y."/>
            <person name="Lim Y.P."/>
            <person name="Ludwig-Muller J."/>
            <person name="Dixelius C."/>
        </authorList>
    </citation>
    <scope>NUCLEOTIDE SEQUENCE</scope>
    <source>
        <tissue evidence="1">Potato root galls</tissue>
    </source>
</reference>
<evidence type="ECO:0000313" key="1">
    <source>
        <dbReference type="EMBL" id="CRZ10287.1"/>
    </source>
</evidence>
<organism evidence="1">
    <name type="scientific">Spongospora subterranea</name>
    <dbReference type="NCBI Taxonomy" id="70186"/>
    <lineage>
        <taxon>Eukaryota</taxon>
        <taxon>Sar</taxon>
        <taxon>Rhizaria</taxon>
        <taxon>Endomyxa</taxon>
        <taxon>Phytomyxea</taxon>
        <taxon>Plasmodiophorida</taxon>
        <taxon>Plasmodiophoridae</taxon>
        <taxon>Spongospora</taxon>
    </lineage>
</organism>
<feature type="non-terminal residue" evidence="1">
    <location>
        <position position="115"/>
    </location>
</feature>
<accession>A0A0H5R9C8</accession>
<dbReference type="AlphaFoldDB" id="A0A0H5R9C8"/>
<proteinExistence type="predicted"/>
<protein>
    <submittedName>
        <fullName evidence="1">Uncharacterized protein</fullName>
    </submittedName>
</protein>
<dbReference type="EMBL" id="HACM01009845">
    <property type="protein sequence ID" value="CRZ10287.1"/>
    <property type="molecule type" value="Transcribed_RNA"/>
</dbReference>
<name>A0A0H5R9C8_9EUKA</name>
<sequence length="115" mass="12983">MPSWDCRTSNACVTVRVLNLISDVFACKILVFSLTSATSETTLAIWRVMERTVAQYLVCLLLLELDASQFRLSMTCCSWKHDPTTWSASRNRSITSMINANNIGSQRKTKNSIMQ</sequence>